<proteinExistence type="predicted"/>
<evidence type="ECO:0000313" key="1">
    <source>
        <dbReference type="EMBL" id="BFD47064.1"/>
    </source>
</evidence>
<dbReference type="AlphaFoldDB" id="A0AAT9GBF6"/>
<dbReference type="EMBL" id="AP029172">
    <property type="protein sequence ID" value="BFD47064.1"/>
    <property type="molecule type" value="Genomic_DNA"/>
</dbReference>
<dbReference type="InterPro" id="IPR009734">
    <property type="entry name" value="Myoviridae_GpU"/>
</dbReference>
<organism evidence="1">
    <name type="scientific">Wolbachia endosymbiont of Sergentomyia squamirostris</name>
    <dbReference type="NCBI Taxonomy" id="3113640"/>
    <lineage>
        <taxon>Bacteria</taxon>
        <taxon>Pseudomonadati</taxon>
        <taxon>Pseudomonadota</taxon>
        <taxon>Alphaproteobacteria</taxon>
        <taxon>Rickettsiales</taxon>
        <taxon>Anaplasmataceae</taxon>
        <taxon>Wolbachieae</taxon>
        <taxon>Wolbachia</taxon>
    </lineage>
</organism>
<reference evidence="1" key="1">
    <citation type="submission" date="2024-01" db="EMBL/GenBank/DDBJ databases">
        <title>Sequencing the genomes of a sandfly, Sergentomyia squamirostris, and its two endosymbionts.</title>
        <authorList>
            <person name="Itokawa K."/>
            <person name="Sanjoba C."/>
        </authorList>
    </citation>
    <scope>NUCLEOTIDE SEQUENCE</scope>
    <source>
        <strain evidence="1">WSSQ</strain>
    </source>
</reference>
<sequence length="142" mass="16266">MLSLGPYRFSLTEQGFTRRNEYRWPALERIGEKPLLQSIGPGEDVIELAGVIYSHFSGGLKQINNMRNSSEPFLLIDGQGDILGHFVIMKIEETQKYFFPDGEPRKIEFHLSLKHYDNVLLDESLNNATDYTATDNDDILQD</sequence>
<protein>
    <submittedName>
        <fullName evidence="1">Phage tail protein</fullName>
    </submittedName>
</protein>
<gene>
    <name evidence="1" type="ORF">DMENIID0003_01380</name>
</gene>
<accession>A0AAT9GBF6</accession>
<name>A0AAT9GBF6_9RICK</name>
<dbReference type="Pfam" id="PF06995">
    <property type="entry name" value="Phage_P2_GpU"/>
    <property type="match status" value="1"/>
</dbReference>